<dbReference type="Pfam" id="PF13649">
    <property type="entry name" value="Methyltransf_25"/>
    <property type="match status" value="1"/>
</dbReference>
<dbReference type="InterPro" id="IPR029063">
    <property type="entry name" value="SAM-dependent_MTases_sf"/>
</dbReference>
<evidence type="ECO:0000313" key="2">
    <source>
        <dbReference type="EMBL" id="MDT3329368.1"/>
    </source>
</evidence>
<evidence type="ECO:0000313" key="3">
    <source>
        <dbReference type="Proteomes" id="UP001262835"/>
    </source>
</evidence>
<dbReference type="RefSeq" id="WP_311868481.1">
    <property type="nucleotide sequence ID" value="NZ_JAUZVT010000001.1"/>
</dbReference>
<protein>
    <submittedName>
        <fullName evidence="2">Class I SAM-dependent methyltransferase</fullName>
        <ecNumber evidence="2">2.1.-.-</ecNumber>
    </submittedName>
</protein>
<dbReference type="InterPro" id="IPR041698">
    <property type="entry name" value="Methyltransf_25"/>
</dbReference>
<reference evidence="2 3" key="1">
    <citation type="submission" date="2023-08" db="EMBL/GenBank/DDBJ databases">
        <title>Microbacterium aquilitoris sp. nov. and Microbacterium gwkjibeachense sp. nov., isolated from beach.</title>
        <authorList>
            <person name="Lee S.D."/>
            <person name="Yang H."/>
            <person name="Kim I."/>
        </authorList>
    </citation>
    <scope>NUCLEOTIDE SEQUENCE [LARGE SCALE GENOMIC DNA]</scope>
    <source>
        <strain evidence="2 3">KSW-18</strain>
    </source>
</reference>
<dbReference type="EMBL" id="JAUZVT010000001">
    <property type="protein sequence ID" value="MDT3329368.1"/>
    <property type="molecule type" value="Genomic_DNA"/>
</dbReference>
<keyword evidence="2" id="KW-0808">Transferase</keyword>
<dbReference type="GO" id="GO:0032259">
    <property type="term" value="P:methylation"/>
    <property type="evidence" value="ECO:0007669"/>
    <property type="project" value="UniProtKB-KW"/>
</dbReference>
<dbReference type="EC" id="2.1.-.-" evidence="2"/>
<organism evidence="2 3">
    <name type="scientific">Microbacterium aquilitoris</name>
    <dbReference type="NCBI Taxonomy" id="3067307"/>
    <lineage>
        <taxon>Bacteria</taxon>
        <taxon>Bacillati</taxon>
        <taxon>Actinomycetota</taxon>
        <taxon>Actinomycetes</taxon>
        <taxon>Micrococcales</taxon>
        <taxon>Microbacteriaceae</taxon>
        <taxon>Microbacterium</taxon>
    </lineage>
</organism>
<dbReference type="SUPFAM" id="SSF53335">
    <property type="entry name" value="S-adenosyl-L-methionine-dependent methyltransferases"/>
    <property type="match status" value="1"/>
</dbReference>
<dbReference type="GO" id="GO:0008168">
    <property type="term" value="F:methyltransferase activity"/>
    <property type="evidence" value="ECO:0007669"/>
    <property type="project" value="UniProtKB-KW"/>
</dbReference>
<sequence>MAEASDWQQYYSAAAGRAPRPHLIAALEHVTRVGTAIDLGAGDGVDSRFLLDRGWKVVSVDAIPGLRERIAARADASPRLDARDTSFGDLAELPDADLILASYSLPFARATEFAHIWTLITAALCPGGVFAGQLFGHRDDWAAHDDVLTHSASEVADLLAQWQIVELSERERDGPSGRGPKHWHVFDIISRRL</sequence>
<feature type="domain" description="Methyltransferase" evidence="1">
    <location>
        <begin position="37"/>
        <end position="128"/>
    </location>
</feature>
<proteinExistence type="predicted"/>
<gene>
    <name evidence="2" type="ORF">Q9S78_01670</name>
</gene>
<keyword evidence="2" id="KW-0489">Methyltransferase</keyword>
<name>A0ABU3GF97_9MICO</name>
<accession>A0ABU3GF97</accession>
<keyword evidence="3" id="KW-1185">Reference proteome</keyword>
<comment type="caution">
    <text evidence="2">The sequence shown here is derived from an EMBL/GenBank/DDBJ whole genome shotgun (WGS) entry which is preliminary data.</text>
</comment>
<dbReference type="Proteomes" id="UP001262835">
    <property type="component" value="Unassembled WGS sequence"/>
</dbReference>
<dbReference type="Gene3D" id="3.40.50.150">
    <property type="entry name" value="Vaccinia Virus protein VP39"/>
    <property type="match status" value="1"/>
</dbReference>
<evidence type="ECO:0000259" key="1">
    <source>
        <dbReference type="Pfam" id="PF13649"/>
    </source>
</evidence>